<feature type="domain" description="RING-type" evidence="5">
    <location>
        <begin position="10"/>
        <end position="56"/>
    </location>
</feature>
<evidence type="ECO:0000259" key="5">
    <source>
        <dbReference type="PROSITE" id="PS50089"/>
    </source>
</evidence>
<evidence type="ECO:0000256" key="1">
    <source>
        <dbReference type="ARBA" id="ARBA00022723"/>
    </source>
</evidence>
<evidence type="ECO:0000256" key="4">
    <source>
        <dbReference type="PROSITE-ProRule" id="PRU00175"/>
    </source>
</evidence>
<protein>
    <recommendedName>
        <fullName evidence="5">RING-type domain-containing protein</fullName>
    </recommendedName>
</protein>
<proteinExistence type="predicted"/>
<name>A0AAU9IVA6_9CILI</name>
<comment type="caution">
    <text evidence="6">The sequence shown here is derived from an EMBL/GenBank/DDBJ whole genome shotgun (WGS) entry which is preliminary data.</text>
</comment>
<dbReference type="EMBL" id="CAJZBQ010000005">
    <property type="protein sequence ID" value="CAG9312248.1"/>
    <property type="molecule type" value="Genomic_DNA"/>
</dbReference>
<keyword evidence="1" id="KW-0479">Metal-binding</keyword>
<dbReference type="SUPFAM" id="SSF57850">
    <property type="entry name" value="RING/U-box"/>
    <property type="match status" value="1"/>
</dbReference>
<dbReference type="InterPro" id="IPR027370">
    <property type="entry name" value="Znf-RING_euk"/>
</dbReference>
<dbReference type="InterPro" id="IPR013083">
    <property type="entry name" value="Znf_RING/FYVE/PHD"/>
</dbReference>
<dbReference type="PROSITE" id="PS00518">
    <property type="entry name" value="ZF_RING_1"/>
    <property type="match status" value="1"/>
</dbReference>
<dbReference type="PANTHER" id="PTHR23327">
    <property type="entry name" value="RING FINGER PROTEIN 127"/>
    <property type="match status" value="1"/>
</dbReference>
<keyword evidence="3" id="KW-0862">Zinc</keyword>
<dbReference type="InterPro" id="IPR017907">
    <property type="entry name" value="Znf_RING_CS"/>
</dbReference>
<reference evidence="6" key="1">
    <citation type="submission" date="2021-09" db="EMBL/GenBank/DDBJ databases">
        <authorList>
            <consortium name="AG Swart"/>
            <person name="Singh M."/>
            <person name="Singh A."/>
            <person name="Seah K."/>
            <person name="Emmerich C."/>
        </authorList>
    </citation>
    <scope>NUCLEOTIDE SEQUENCE</scope>
    <source>
        <strain evidence="6">ATCC30299</strain>
    </source>
</reference>
<evidence type="ECO:0000313" key="7">
    <source>
        <dbReference type="Proteomes" id="UP001162131"/>
    </source>
</evidence>
<dbReference type="PROSITE" id="PS50089">
    <property type="entry name" value="ZF_RING_2"/>
    <property type="match status" value="1"/>
</dbReference>
<keyword evidence="7" id="KW-1185">Reference proteome</keyword>
<dbReference type="AlphaFoldDB" id="A0AAU9IVA6"/>
<sequence length="108" mass="12506">MSSRSDSLECAICLDIFDTPICLDCGHCFCKKCILKLQEIAKENGEKKTSKCPLCQTKFKQRRPWFYKPCVPLANLVENYKRQLIPKVEFKFDFDLENVPDDVLKGLP</sequence>
<organism evidence="6 7">
    <name type="scientific">Blepharisma stoltei</name>
    <dbReference type="NCBI Taxonomy" id="1481888"/>
    <lineage>
        <taxon>Eukaryota</taxon>
        <taxon>Sar</taxon>
        <taxon>Alveolata</taxon>
        <taxon>Ciliophora</taxon>
        <taxon>Postciliodesmatophora</taxon>
        <taxon>Heterotrichea</taxon>
        <taxon>Heterotrichida</taxon>
        <taxon>Blepharismidae</taxon>
        <taxon>Blepharisma</taxon>
    </lineage>
</organism>
<dbReference type="Gene3D" id="3.30.40.10">
    <property type="entry name" value="Zinc/RING finger domain, C3HC4 (zinc finger)"/>
    <property type="match status" value="1"/>
</dbReference>
<keyword evidence="2 4" id="KW-0863">Zinc-finger</keyword>
<dbReference type="GO" id="GO:0008270">
    <property type="term" value="F:zinc ion binding"/>
    <property type="evidence" value="ECO:0007669"/>
    <property type="project" value="UniProtKB-KW"/>
</dbReference>
<evidence type="ECO:0000256" key="2">
    <source>
        <dbReference type="ARBA" id="ARBA00022771"/>
    </source>
</evidence>
<dbReference type="SMART" id="SM00184">
    <property type="entry name" value="RING"/>
    <property type="match status" value="1"/>
</dbReference>
<dbReference type="Proteomes" id="UP001162131">
    <property type="component" value="Unassembled WGS sequence"/>
</dbReference>
<dbReference type="Pfam" id="PF13445">
    <property type="entry name" value="zf-RING_UBOX"/>
    <property type="match status" value="1"/>
</dbReference>
<gene>
    <name evidence="6" type="ORF">BSTOLATCC_MIC5490</name>
</gene>
<evidence type="ECO:0000256" key="3">
    <source>
        <dbReference type="ARBA" id="ARBA00022833"/>
    </source>
</evidence>
<accession>A0AAU9IVA6</accession>
<dbReference type="InterPro" id="IPR001841">
    <property type="entry name" value="Znf_RING"/>
</dbReference>
<evidence type="ECO:0000313" key="6">
    <source>
        <dbReference type="EMBL" id="CAG9312248.1"/>
    </source>
</evidence>